<dbReference type="Pfam" id="PF00134">
    <property type="entry name" value="Cyclin_N"/>
    <property type="match status" value="1"/>
</dbReference>
<dbReference type="Gene3D" id="1.10.472.10">
    <property type="entry name" value="Cyclin-like"/>
    <property type="match status" value="2"/>
</dbReference>
<dbReference type="InterPro" id="IPR004367">
    <property type="entry name" value="Cyclin_C-dom"/>
</dbReference>
<evidence type="ECO:0000256" key="1">
    <source>
        <dbReference type="ARBA" id="ARBA00009065"/>
    </source>
</evidence>
<dbReference type="SMART" id="SM00385">
    <property type="entry name" value="CYCLIN"/>
    <property type="match status" value="1"/>
</dbReference>
<dbReference type="FunFam" id="1.10.472.10:FF:000034">
    <property type="entry name" value="D2/4-type cyclin"/>
    <property type="match status" value="1"/>
</dbReference>
<dbReference type="CDD" id="cd20543">
    <property type="entry name" value="CYCLIN_AtCycD-like_rpt1"/>
    <property type="match status" value="1"/>
</dbReference>
<evidence type="ECO:0000256" key="2">
    <source>
        <dbReference type="ARBA" id="ARBA00022618"/>
    </source>
</evidence>
<feature type="compositionally biased region" description="Low complexity" evidence="6">
    <location>
        <begin position="346"/>
        <end position="364"/>
    </location>
</feature>
<organism evidence="9 10">
    <name type="scientific">Sorghum bicolor</name>
    <name type="common">Sorghum</name>
    <name type="synonym">Sorghum vulgare</name>
    <dbReference type="NCBI Taxonomy" id="4558"/>
    <lineage>
        <taxon>Eukaryota</taxon>
        <taxon>Viridiplantae</taxon>
        <taxon>Streptophyta</taxon>
        <taxon>Embryophyta</taxon>
        <taxon>Tracheophyta</taxon>
        <taxon>Spermatophyta</taxon>
        <taxon>Magnoliopsida</taxon>
        <taxon>Liliopsida</taxon>
        <taxon>Poales</taxon>
        <taxon>Poaceae</taxon>
        <taxon>PACMAD clade</taxon>
        <taxon>Panicoideae</taxon>
        <taxon>Andropogonodae</taxon>
        <taxon>Andropogoneae</taxon>
        <taxon>Sorghinae</taxon>
        <taxon>Sorghum</taxon>
    </lineage>
</organism>
<dbReference type="InterPro" id="IPR048258">
    <property type="entry name" value="Cyclins_cyclin-box"/>
</dbReference>
<feature type="region of interest" description="Disordered" evidence="6">
    <location>
        <begin position="295"/>
        <end position="317"/>
    </location>
</feature>
<keyword evidence="4" id="KW-0131">Cell cycle</keyword>
<name>A0A921QNC7_SORBI</name>
<accession>A0A921QNC7</accession>
<dbReference type="Proteomes" id="UP000807115">
    <property type="component" value="Chromosome 7"/>
</dbReference>
<feature type="domain" description="Cyclin-like" evidence="7">
    <location>
        <begin position="103"/>
        <end position="191"/>
    </location>
</feature>
<dbReference type="OrthoDB" id="5590282at2759"/>
<proteinExistence type="inferred from homology"/>
<comment type="caution">
    <text evidence="9">The sequence shown here is derived from an EMBL/GenBank/DDBJ whole genome shotgun (WGS) entry which is preliminary data.</text>
</comment>
<keyword evidence="2" id="KW-0132">Cell division</keyword>
<dbReference type="PROSITE" id="PS00292">
    <property type="entry name" value="CYCLINS"/>
    <property type="match status" value="1"/>
</dbReference>
<gene>
    <name evidence="9" type="ORF">BDA96_07G172000</name>
</gene>
<keyword evidence="3 5" id="KW-0195">Cyclin</keyword>
<feature type="domain" description="Cyclin C-terminal" evidence="8">
    <location>
        <begin position="200"/>
        <end position="315"/>
    </location>
</feature>
<comment type="similarity">
    <text evidence="1">Belongs to the cyclin family. Cyclin D subfamily.</text>
</comment>
<dbReference type="SMART" id="SM01332">
    <property type="entry name" value="Cyclin_C"/>
    <property type="match status" value="1"/>
</dbReference>
<evidence type="ECO:0000256" key="3">
    <source>
        <dbReference type="ARBA" id="ARBA00023127"/>
    </source>
</evidence>
<evidence type="ECO:0000256" key="5">
    <source>
        <dbReference type="RuleBase" id="RU000383"/>
    </source>
</evidence>
<dbReference type="PANTHER" id="PTHR10177">
    <property type="entry name" value="CYCLINS"/>
    <property type="match status" value="1"/>
</dbReference>
<dbReference type="Gramene" id="EES14027">
    <property type="protein sequence ID" value="EES14027"/>
    <property type="gene ID" value="SORBI_3007G160300"/>
</dbReference>
<protein>
    <recommendedName>
        <fullName evidence="11">Cyclin N-terminal domain-containing protein</fullName>
    </recommendedName>
</protein>
<feature type="region of interest" description="Disordered" evidence="6">
    <location>
        <begin position="346"/>
        <end position="373"/>
    </location>
</feature>
<reference evidence="9" key="1">
    <citation type="journal article" date="2019" name="BMC Genomics">
        <title>A new reference genome for Sorghum bicolor reveals high levels of sequence similarity between sweet and grain genotypes: implications for the genetics of sugar metabolism.</title>
        <authorList>
            <person name="Cooper E.A."/>
            <person name="Brenton Z.W."/>
            <person name="Flinn B.S."/>
            <person name="Jenkins J."/>
            <person name="Shu S."/>
            <person name="Flowers D."/>
            <person name="Luo F."/>
            <person name="Wang Y."/>
            <person name="Xia P."/>
            <person name="Barry K."/>
            <person name="Daum C."/>
            <person name="Lipzen A."/>
            <person name="Yoshinaga Y."/>
            <person name="Schmutz J."/>
            <person name="Saski C."/>
            <person name="Vermerris W."/>
            <person name="Kresovich S."/>
        </authorList>
    </citation>
    <scope>NUCLEOTIDE SEQUENCE</scope>
</reference>
<sequence length="373" mass="40448">MAPSCYDVAASMLLCAEEHSSILCFEEEEEEELQVVGRKRARSPEPDYGDDFGVDLFPPQSEECVAGLVEKEREHMPRSDYGERLRGGGGDGIDLCVRREAIDWIWKVYTYYNFRPLTAYLAVNYLDRFLSRYELPDGKDWMTQLLSVACVSLAAKMEETAVPQSLDLQVGDARYVFEAKTIQRMELLVLSTLNWRMQAVTPFSYMDYFLNKLNGGNAAPRSWFFQSAELILCAARGTCCIGFRPSEIAAAVAAAVVVGEGNVAGIENACLHVDKERVLLCQDAIQSMSMASSAIDTVPPKSASGSGRTSTSSPVPVPWSPVGVLDAAGCLSYKSEDDAAGAAATVAAASHGASGSSSSSPPVTSKRRKLTSR</sequence>
<reference evidence="9" key="2">
    <citation type="submission" date="2020-10" db="EMBL/GenBank/DDBJ databases">
        <authorList>
            <person name="Cooper E.A."/>
            <person name="Brenton Z.W."/>
            <person name="Flinn B.S."/>
            <person name="Jenkins J."/>
            <person name="Shu S."/>
            <person name="Flowers D."/>
            <person name="Luo F."/>
            <person name="Wang Y."/>
            <person name="Xia P."/>
            <person name="Barry K."/>
            <person name="Daum C."/>
            <person name="Lipzen A."/>
            <person name="Yoshinaga Y."/>
            <person name="Schmutz J."/>
            <person name="Saski C."/>
            <person name="Vermerris W."/>
            <person name="Kresovich S."/>
        </authorList>
    </citation>
    <scope>NUCLEOTIDE SEQUENCE</scope>
</reference>
<dbReference type="InterPro" id="IPR013763">
    <property type="entry name" value="Cyclin-like_dom"/>
</dbReference>
<dbReference type="SUPFAM" id="SSF47954">
    <property type="entry name" value="Cyclin-like"/>
    <property type="match status" value="1"/>
</dbReference>
<dbReference type="AlphaFoldDB" id="A0A921QNC7"/>
<evidence type="ECO:0000256" key="6">
    <source>
        <dbReference type="SAM" id="MobiDB-lite"/>
    </source>
</evidence>
<dbReference type="OMA" id="GIENACA"/>
<evidence type="ECO:0000256" key="4">
    <source>
        <dbReference type="ARBA" id="ARBA00023306"/>
    </source>
</evidence>
<evidence type="ECO:0000313" key="10">
    <source>
        <dbReference type="Proteomes" id="UP000807115"/>
    </source>
</evidence>
<evidence type="ECO:0000313" key="9">
    <source>
        <dbReference type="EMBL" id="KAG0524000.1"/>
    </source>
</evidence>
<evidence type="ECO:0000259" key="7">
    <source>
        <dbReference type="SMART" id="SM00385"/>
    </source>
</evidence>
<dbReference type="EMBL" id="CM027686">
    <property type="protein sequence ID" value="KAG0524000.1"/>
    <property type="molecule type" value="Genomic_DNA"/>
</dbReference>
<dbReference type="KEGG" id="sbi:8056911"/>
<dbReference type="InterPro" id="IPR036915">
    <property type="entry name" value="Cyclin-like_sf"/>
</dbReference>
<dbReference type="GO" id="GO:0051301">
    <property type="term" value="P:cell division"/>
    <property type="evidence" value="ECO:0007669"/>
    <property type="project" value="UniProtKB-KW"/>
</dbReference>
<evidence type="ECO:0000259" key="8">
    <source>
        <dbReference type="SMART" id="SM01332"/>
    </source>
</evidence>
<dbReference type="FunFam" id="1.10.472.10:FF:000040">
    <property type="entry name" value="D6-type cyclin"/>
    <property type="match status" value="1"/>
</dbReference>
<dbReference type="InterPro" id="IPR006671">
    <property type="entry name" value="Cyclin_N"/>
</dbReference>
<evidence type="ECO:0008006" key="11">
    <source>
        <dbReference type="Google" id="ProtNLM"/>
    </source>
</evidence>
<dbReference type="InterPro" id="IPR039361">
    <property type="entry name" value="Cyclin"/>
</dbReference>